<sequence length="292" mass="31563">MCVTPIRSMIALAGLLMLTACGGVAARHEVRSALVANADWQSGVVQAGLFDIAASWSQVTTGETLFVYLEGDGLAYVTVYRPAQDPTPSDPVALRMAVQDIHSAGKAAQPVLYLARPCQYTLPEHGRNCSRKYWTTGRYAPEIVASLSMALDQFKQRFQARHIVLVGYSGGGALAVLLASERSDVTGIVTVVGNLDLAYWAQRDGLTPLSGSIDPADVAPKIANIAQLHLAGGRDDAVGPDVTQAYMAALPAGAKVEMLGFDQYDHHCCWARDWREISQRPEFSRIPYWSTP</sequence>
<dbReference type="EMBL" id="JPWH01000034">
    <property type="protein sequence ID" value="RCK41441.1"/>
    <property type="molecule type" value="Genomic_DNA"/>
</dbReference>
<evidence type="ECO:0000256" key="1">
    <source>
        <dbReference type="SAM" id="SignalP"/>
    </source>
</evidence>
<evidence type="ECO:0008006" key="4">
    <source>
        <dbReference type="Google" id="ProtNLM"/>
    </source>
</evidence>
<organism evidence="2 3">
    <name type="scientific">Thalassospira profundimaris</name>
    <dbReference type="NCBI Taxonomy" id="502049"/>
    <lineage>
        <taxon>Bacteria</taxon>
        <taxon>Pseudomonadati</taxon>
        <taxon>Pseudomonadota</taxon>
        <taxon>Alphaproteobacteria</taxon>
        <taxon>Rhodospirillales</taxon>
        <taxon>Thalassospiraceae</taxon>
        <taxon>Thalassospira</taxon>
    </lineage>
</organism>
<reference evidence="2 3" key="1">
    <citation type="submission" date="2014-07" db="EMBL/GenBank/DDBJ databases">
        <title>Draft genome sequence of Thalassospira profundimaris S25-3-2.</title>
        <authorList>
            <person name="Lai Q."/>
            <person name="Shao Z."/>
        </authorList>
    </citation>
    <scope>NUCLEOTIDE SEQUENCE [LARGE SCALE GENOMIC DNA]</scope>
    <source>
        <strain evidence="2 3">S25-3-2</strain>
    </source>
</reference>
<dbReference type="PROSITE" id="PS51257">
    <property type="entry name" value="PROKAR_LIPOPROTEIN"/>
    <property type="match status" value="1"/>
</dbReference>
<evidence type="ECO:0000313" key="2">
    <source>
        <dbReference type="EMBL" id="RCK41441.1"/>
    </source>
</evidence>
<protein>
    <recommendedName>
        <fullName evidence="4">Alpha/beta hydrolase</fullName>
    </recommendedName>
</protein>
<name>A0A367WLK7_9PROT</name>
<dbReference type="Gene3D" id="3.40.50.1820">
    <property type="entry name" value="alpha/beta hydrolase"/>
    <property type="match status" value="1"/>
</dbReference>
<dbReference type="Proteomes" id="UP000252517">
    <property type="component" value="Unassembled WGS sequence"/>
</dbReference>
<feature type="chain" id="PRO_5016960211" description="Alpha/beta hydrolase" evidence="1">
    <location>
        <begin position="26"/>
        <end position="292"/>
    </location>
</feature>
<keyword evidence="1" id="KW-0732">Signal</keyword>
<feature type="signal peptide" evidence="1">
    <location>
        <begin position="1"/>
        <end position="25"/>
    </location>
</feature>
<gene>
    <name evidence="2" type="ORF">TH25_23740</name>
</gene>
<evidence type="ECO:0000313" key="3">
    <source>
        <dbReference type="Proteomes" id="UP000252517"/>
    </source>
</evidence>
<proteinExistence type="predicted"/>
<dbReference type="AlphaFoldDB" id="A0A367WLK7"/>
<dbReference type="InterPro" id="IPR029058">
    <property type="entry name" value="AB_hydrolase_fold"/>
</dbReference>
<comment type="caution">
    <text evidence="2">The sequence shown here is derived from an EMBL/GenBank/DDBJ whole genome shotgun (WGS) entry which is preliminary data.</text>
</comment>
<dbReference type="SUPFAM" id="SSF53474">
    <property type="entry name" value="alpha/beta-Hydrolases"/>
    <property type="match status" value="1"/>
</dbReference>
<accession>A0A367WLK7</accession>